<evidence type="ECO:0000313" key="4">
    <source>
        <dbReference type="Proteomes" id="UP000033710"/>
    </source>
</evidence>
<reference evidence="3 4" key="2">
    <citation type="journal article" date="2015" name="Eukaryot. Cell">
        <title>Asexual propagation of a virulent clone complex in a human and feline outbreak of sporotrichosis.</title>
        <authorList>
            <person name="Teixeira Mde M."/>
            <person name="Rodrigues A.M."/>
            <person name="Tsui C.K."/>
            <person name="de Almeida L.G."/>
            <person name="Van Diepeningen A.D."/>
            <person name="van den Ende B.G."/>
            <person name="Fernandes G.F."/>
            <person name="Kano R."/>
            <person name="Hamelin R.C."/>
            <person name="Lopes-Bezerra L.M."/>
            <person name="Vasconcelos A.T."/>
            <person name="de Hoog S."/>
            <person name="de Camargo Z.P."/>
            <person name="Felipe M.S."/>
        </authorList>
    </citation>
    <scope>NUCLEOTIDE SEQUENCE [LARGE SCALE GENOMIC DNA]</scope>
    <source>
        <strain evidence="3 4">1099-18</strain>
    </source>
</reference>
<comment type="caution">
    <text evidence="3">The sequence shown here is derived from an EMBL/GenBank/DDBJ whole genome shotgun (WGS) entry which is preliminary data.</text>
</comment>
<feature type="compositionally biased region" description="Polar residues" evidence="2">
    <location>
        <begin position="94"/>
        <end position="106"/>
    </location>
</feature>
<dbReference type="EMBL" id="AXCR01000006">
    <property type="protein sequence ID" value="KJR86066.1"/>
    <property type="molecule type" value="Genomic_DNA"/>
</dbReference>
<evidence type="ECO:0000313" key="3">
    <source>
        <dbReference type="EMBL" id="KJR86066.1"/>
    </source>
</evidence>
<proteinExistence type="predicted"/>
<dbReference type="KEGG" id="ssck:SPSK_02217"/>
<protein>
    <submittedName>
        <fullName evidence="3">Uncharacterized protein</fullName>
    </submittedName>
</protein>
<feature type="coiled-coil region" evidence="1">
    <location>
        <begin position="473"/>
        <end position="574"/>
    </location>
</feature>
<feature type="coiled-coil region" evidence="1">
    <location>
        <begin position="757"/>
        <end position="784"/>
    </location>
</feature>
<accession>A0A0F2MD47</accession>
<dbReference type="InterPro" id="IPR051861">
    <property type="entry name" value="NET_actin-binding_domain"/>
</dbReference>
<feature type="coiled-coil region" evidence="1">
    <location>
        <begin position="378"/>
        <end position="444"/>
    </location>
</feature>
<dbReference type="Proteomes" id="UP000033710">
    <property type="component" value="Unassembled WGS sequence"/>
</dbReference>
<keyword evidence="1" id="KW-0175">Coiled coil</keyword>
<feature type="region of interest" description="Disordered" evidence="2">
    <location>
        <begin position="59"/>
        <end position="106"/>
    </location>
</feature>
<reference evidence="3 4" key="1">
    <citation type="journal article" date="2014" name="BMC Genomics">
        <title>Comparative genomics of the major fungal agents of human and animal Sporotrichosis: Sporothrix schenckii and Sporothrix brasiliensis.</title>
        <authorList>
            <person name="Teixeira M.M."/>
            <person name="de Almeida L.G."/>
            <person name="Kubitschek-Barreira P."/>
            <person name="Alves F.L."/>
            <person name="Kioshima E.S."/>
            <person name="Abadio A.K."/>
            <person name="Fernandes L."/>
            <person name="Derengowski L.S."/>
            <person name="Ferreira K.S."/>
            <person name="Souza R.C."/>
            <person name="Ruiz J.C."/>
            <person name="de Andrade N.C."/>
            <person name="Paes H.C."/>
            <person name="Nicola A.M."/>
            <person name="Albuquerque P."/>
            <person name="Gerber A.L."/>
            <person name="Martins V.P."/>
            <person name="Peconick L.D."/>
            <person name="Neto A.V."/>
            <person name="Chaucanez C.B."/>
            <person name="Silva P.A."/>
            <person name="Cunha O.L."/>
            <person name="de Oliveira F.F."/>
            <person name="dos Santos T.C."/>
            <person name="Barros A.L."/>
            <person name="Soares M.A."/>
            <person name="de Oliveira L.M."/>
            <person name="Marini M.M."/>
            <person name="Villalobos-Duno H."/>
            <person name="Cunha M.M."/>
            <person name="de Hoog S."/>
            <person name="da Silveira J.F."/>
            <person name="Henrissat B."/>
            <person name="Nino-Vega G.A."/>
            <person name="Cisalpino P.S."/>
            <person name="Mora-Montes H.M."/>
            <person name="Almeida S.R."/>
            <person name="Stajich J.E."/>
            <person name="Lopes-Bezerra L.M."/>
            <person name="Vasconcelos A.T."/>
            <person name="Felipe M.S."/>
        </authorList>
    </citation>
    <scope>NUCLEOTIDE SEQUENCE [LARGE SCALE GENOMIC DNA]</scope>
    <source>
        <strain evidence="3 4">1099-18</strain>
    </source>
</reference>
<gene>
    <name evidence="3" type="ORF">SPSK_02217</name>
</gene>
<feature type="compositionally biased region" description="Basic and acidic residues" evidence="2">
    <location>
        <begin position="79"/>
        <end position="93"/>
    </location>
</feature>
<feature type="region of interest" description="Disordered" evidence="2">
    <location>
        <begin position="1"/>
        <end position="23"/>
    </location>
</feature>
<dbReference type="OrthoDB" id="10255512at2759"/>
<dbReference type="PANTHER" id="PTHR32258">
    <property type="entry name" value="PROTEIN NETWORKED 4A"/>
    <property type="match status" value="1"/>
</dbReference>
<feature type="compositionally biased region" description="Low complexity" evidence="2">
    <location>
        <begin position="286"/>
        <end position="302"/>
    </location>
</feature>
<sequence length="933" mass="101352">MDRDNQFGSSYLREGATRVRKPRLTYRPTNTAVAVGKNTDNAPVANKWSAPHLRLRRRLSLTSDTTNKPPVANDDDSETDRILQTHSRNDARRSTASTPMGSNGLTATRRGLIRNRVVRPADHSRPTVHFSSGRSDVILTLPASGEIPTPATVARRPRNIGDRFPELPSVHPSTVHSRRPGNRVSVPIFGADRHVPPYPICSSVHGSTAGSIFTNHNGTNTNTRKTVTFDSSETEDSFSCLSNSTQATSVDEREHYGYDDYLPKEKSIPDPLQATATVNCSQHAPSSTTSSTATMLPPTRSLPTRRRSRSFSGCTDHELHRTESGLVHVPTRWSLIDSYSRTAFDATKGTPVPSSTSSTISRGNTSEMNSLAQFEAHKVALEAQFEQRRQTLESEQKKLAVELKEAITALGEAQAERNDLRREAAEHRQRAKALAEEVDDLHASMDKSLQRKDTETQELLELRADLESSKMALEETNVALAAVKQALADANANLTQLRDSLHQEETNSALFREGKAVFEERCSDLEVKCEGLEGQVVAARDANKELHLLMAGQIEDLKATKNALQVRIGILEEEEASRVAVTAAAVAAAAAAEEKVSESASKFADERTSLEERLTASESKRTAQESERQVVETEVNDLKDQIETMNSNMVAKTTELEALMGEFEKVKKENTAHQETITRHEAALDKAHQAAEGAVDTVETETSDSLGETISKLEEARAALSAECEALKIKAETGIPATADSDNSDSTTPDAELQEKYLKLEGTHVELQEKIASLEASLSSEKEAAAAALDKAQTDAGSALADAQNAATAAKVEAAAHAAQLSEITQQNINLATEIAAQKEILQELRAAYATSEAEGMALRDQLAKMRAKLAGVAGSVTSNGSGASKKGGKKNSKDDLVIVRTPGDRGRFQVMRKSDLHRSPSRSSRKNDYDSA</sequence>
<evidence type="ECO:0000256" key="1">
    <source>
        <dbReference type="SAM" id="Coils"/>
    </source>
</evidence>
<evidence type="ECO:0000256" key="2">
    <source>
        <dbReference type="SAM" id="MobiDB-lite"/>
    </source>
</evidence>
<feature type="compositionally biased region" description="Basic and acidic residues" evidence="2">
    <location>
        <begin position="892"/>
        <end position="919"/>
    </location>
</feature>
<organism evidence="3 4">
    <name type="scientific">Sporothrix schenckii 1099-18</name>
    <dbReference type="NCBI Taxonomy" id="1397361"/>
    <lineage>
        <taxon>Eukaryota</taxon>
        <taxon>Fungi</taxon>
        <taxon>Dikarya</taxon>
        <taxon>Ascomycota</taxon>
        <taxon>Pezizomycotina</taxon>
        <taxon>Sordariomycetes</taxon>
        <taxon>Sordariomycetidae</taxon>
        <taxon>Ophiostomatales</taxon>
        <taxon>Ophiostomataceae</taxon>
        <taxon>Sporothrix</taxon>
    </lineage>
</organism>
<dbReference type="RefSeq" id="XP_016588742.1">
    <property type="nucleotide sequence ID" value="XM_016729091.1"/>
</dbReference>
<dbReference type="GeneID" id="27664368"/>
<dbReference type="VEuPathDB" id="FungiDB:SPSK_02217"/>
<dbReference type="PANTHER" id="PTHR32258:SF28">
    <property type="entry name" value="PROTEIN NETWORKED 3A-RELATED"/>
    <property type="match status" value="1"/>
</dbReference>
<feature type="region of interest" description="Disordered" evidence="2">
    <location>
        <begin position="280"/>
        <end position="315"/>
    </location>
</feature>
<feature type="region of interest" description="Disordered" evidence="2">
    <location>
        <begin position="874"/>
        <end position="933"/>
    </location>
</feature>
<feature type="region of interest" description="Disordered" evidence="2">
    <location>
        <begin position="595"/>
        <end position="627"/>
    </location>
</feature>
<dbReference type="AlphaFoldDB" id="A0A0F2MD47"/>
<name>A0A0F2MD47_SPOSC</name>